<evidence type="ECO:0000256" key="1">
    <source>
        <dbReference type="SAM" id="MobiDB-lite"/>
    </source>
</evidence>
<feature type="region of interest" description="Disordered" evidence="1">
    <location>
        <begin position="1"/>
        <end position="38"/>
    </location>
</feature>
<protein>
    <submittedName>
        <fullName evidence="2">Uncharacterized protein</fullName>
    </submittedName>
</protein>
<proteinExistence type="predicted"/>
<reference evidence="2 3" key="1">
    <citation type="submission" date="2017-07" db="EMBL/GenBank/DDBJ databases">
        <authorList>
            <person name="Talla V."/>
            <person name="Backstrom N."/>
        </authorList>
    </citation>
    <scope>NUCLEOTIDE SEQUENCE [LARGE SCALE GENOMIC DNA]</scope>
</reference>
<feature type="compositionally biased region" description="Basic and acidic residues" evidence="1">
    <location>
        <begin position="1"/>
        <end position="10"/>
    </location>
</feature>
<gene>
    <name evidence="2" type="ORF">LSINAPIS_LOCUS790</name>
</gene>
<evidence type="ECO:0000313" key="3">
    <source>
        <dbReference type="Proteomes" id="UP000324832"/>
    </source>
</evidence>
<accession>A0A5E4PPU3</accession>
<dbReference type="AlphaFoldDB" id="A0A5E4PPU3"/>
<sequence length="62" mass="7120">MYRRVEHDSTSRATTARSERRGSNATSAARHTTTPSDHKRYAVLETVLQRYQTADRLGHFTI</sequence>
<keyword evidence="3" id="KW-1185">Reference proteome</keyword>
<evidence type="ECO:0000313" key="2">
    <source>
        <dbReference type="EMBL" id="VVC87095.1"/>
    </source>
</evidence>
<dbReference type="Proteomes" id="UP000324832">
    <property type="component" value="Unassembled WGS sequence"/>
</dbReference>
<name>A0A5E4PPU3_9NEOP</name>
<dbReference type="EMBL" id="FZQP02000071">
    <property type="protein sequence ID" value="VVC87095.1"/>
    <property type="molecule type" value="Genomic_DNA"/>
</dbReference>
<feature type="compositionally biased region" description="Polar residues" evidence="1">
    <location>
        <begin position="24"/>
        <end position="35"/>
    </location>
</feature>
<organism evidence="2 3">
    <name type="scientific">Leptidea sinapis</name>
    <dbReference type="NCBI Taxonomy" id="189913"/>
    <lineage>
        <taxon>Eukaryota</taxon>
        <taxon>Metazoa</taxon>
        <taxon>Ecdysozoa</taxon>
        <taxon>Arthropoda</taxon>
        <taxon>Hexapoda</taxon>
        <taxon>Insecta</taxon>
        <taxon>Pterygota</taxon>
        <taxon>Neoptera</taxon>
        <taxon>Endopterygota</taxon>
        <taxon>Lepidoptera</taxon>
        <taxon>Glossata</taxon>
        <taxon>Ditrysia</taxon>
        <taxon>Papilionoidea</taxon>
        <taxon>Pieridae</taxon>
        <taxon>Dismorphiinae</taxon>
        <taxon>Leptidea</taxon>
    </lineage>
</organism>